<dbReference type="RefSeq" id="WP_021088413.1">
    <property type="nucleotide sequence ID" value="NZ_ANNG01000060.1"/>
</dbReference>
<feature type="transmembrane region" description="Helical" evidence="1">
    <location>
        <begin position="120"/>
        <end position="140"/>
    </location>
</feature>
<evidence type="ECO:0000313" key="2">
    <source>
        <dbReference type="EMBL" id="ERJ25057.1"/>
    </source>
</evidence>
<dbReference type="Proteomes" id="UP000016620">
    <property type="component" value="Unassembled WGS sequence"/>
</dbReference>
<dbReference type="EMBL" id="ANNG01000060">
    <property type="protein sequence ID" value="ERJ25057.1"/>
    <property type="molecule type" value="Genomic_DNA"/>
</dbReference>
<dbReference type="AlphaFoldDB" id="U2F4D1"/>
<evidence type="ECO:0000256" key="1">
    <source>
        <dbReference type="SAM" id="Phobius"/>
    </source>
</evidence>
<accession>U2F4D1</accession>
<protein>
    <submittedName>
        <fullName evidence="2">Uncharacterized protein</fullName>
    </submittedName>
</protein>
<sequence length="303" mass="34454">MDINTIDDIMQLEQMLFNGENVEIRNVGNITHTIKLSGGRFSDYDINYINADIAKIVLSYQDSFYKIVSILEKDFDIKDIDKNQLIKFKLERGSLDLIGDFVKNMLEAMKNMESKDKKQVLVAIIIAILLGTSFATYISYLRDINNTEAERENRQIIARLASNQDMQKAVNAPKITTASILKDDESAKFNAQEQVITNSNKQDYNFREIIDTTTTQDTIDEFVILGYEKTLGGDRKFKMSVHGTIRQVSANLISADDRIRLAMAIERGDSIKLRIRTVKEYNKITEVTILDVIQTPATSSTKN</sequence>
<keyword evidence="1" id="KW-0472">Membrane</keyword>
<keyword evidence="1" id="KW-1133">Transmembrane helix</keyword>
<dbReference type="PATRIC" id="fig|1242968.3.peg.2033"/>
<reference evidence="2 3" key="1">
    <citation type="journal article" date="2013" name="BMC Genomics">
        <title>Comparative genomics of Campylobacter concisus isolates reveals genetic diversity and provides insights into disease association.</title>
        <authorList>
            <person name="Deshpande N.P."/>
            <person name="Kaakoush N.O."/>
            <person name="Wilkins M.R."/>
            <person name="Mitchell H.M."/>
        </authorList>
    </citation>
    <scope>NUCLEOTIDE SEQUENCE [LARGE SCALE GENOMIC DNA]</scope>
    <source>
        <strain evidence="2 3">UNSWCS</strain>
    </source>
</reference>
<proteinExistence type="predicted"/>
<name>U2F4D1_9BACT</name>
<gene>
    <name evidence="2" type="ORF">UNSWCS_2031</name>
</gene>
<evidence type="ECO:0000313" key="3">
    <source>
        <dbReference type="Proteomes" id="UP000016620"/>
    </source>
</evidence>
<comment type="caution">
    <text evidence="2">The sequence shown here is derived from an EMBL/GenBank/DDBJ whole genome shotgun (WGS) entry which is preliminary data.</text>
</comment>
<keyword evidence="1" id="KW-0812">Transmembrane</keyword>
<organism evidence="2 3">
    <name type="scientific">Campylobacter concisus UNSWCS</name>
    <dbReference type="NCBI Taxonomy" id="1242968"/>
    <lineage>
        <taxon>Bacteria</taxon>
        <taxon>Pseudomonadati</taxon>
        <taxon>Campylobacterota</taxon>
        <taxon>Epsilonproteobacteria</taxon>
        <taxon>Campylobacterales</taxon>
        <taxon>Campylobacteraceae</taxon>
        <taxon>Campylobacter</taxon>
    </lineage>
</organism>